<dbReference type="Proteomes" id="UP000256388">
    <property type="component" value="Unassembled WGS sequence"/>
</dbReference>
<organism evidence="1 2">
    <name type="scientific">Pelolinea submarina</name>
    <dbReference type="NCBI Taxonomy" id="913107"/>
    <lineage>
        <taxon>Bacteria</taxon>
        <taxon>Bacillati</taxon>
        <taxon>Chloroflexota</taxon>
        <taxon>Anaerolineae</taxon>
        <taxon>Anaerolineales</taxon>
        <taxon>Anaerolineaceae</taxon>
        <taxon>Pelolinea</taxon>
    </lineage>
</organism>
<dbReference type="RefSeq" id="WP_116224437.1">
    <property type="nucleotide sequence ID" value="NZ_AP018437.1"/>
</dbReference>
<reference evidence="1 2" key="1">
    <citation type="submission" date="2018-08" db="EMBL/GenBank/DDBJ databases">
        <title>Genomic Encyclopedia of Type Strains, Phase IV (KMG-IV): sequencing the most valuable type-strain genomes for metagenomic binning, comparative biology and taxonomic classification.</title>
        <authorList>
            <person name="Goeker M."/>
        </authorList>
    </citation>
    <scope>NUCLEOTIDE SEQUENCE [LARGE SCALE GENOMIC DNA]</scope>
    <source>
        <strain evidence="1 2">DSM 23923</strain>
    </source>
</reference>
<accession>A0A347ZS54</accession>
<sequence>MKKALYPILIFAATLLLISARNLDASLRTIALSATPTASPAPAEEAGSEPNLYAGWDYAAMDAAIPMFHDGSHPLMKESLEADVEDYLHHDPDFSFYYYQFTKQGIDAYGSVAPMDFWGLPFEEVCDSTNEDILDPDLFMAFLDARYPAFVEDYGSWDESAFYDTVLFISKETDEYGDYTAIWPKDGGLTIVEADGSVQYFYADPAEWSEPLDWETLSPDEQELAGQGFTMIWRGLGEDGESVGRADYHDLETFLGIE</sequence>
<name>A0A347ZS54_9CHLR</name>
<dbReference type="AlphaFoldDB" id="A0A347ZS54"/>
<proteinExistence type="predicted"/>
<comment type="caution">
    <text evidence="1">The sequence shown here is derived from an EMBL/GenBank/DDBJ whole genome shotgun (WGS) entry which is preliminary data.</text>
</comment>
<keyword evidence="2" id="KW-1185">Reference proteome</keyword>
<gene>
    <name evidence="1" type="ORF">DFR64_1178</name>
</gene>
<dbReference type="EMBL" id="QUMS01000001">
    <property type="protein sequence ID" value="REG11300.1"/>
    <property type="molecule type" value="Genomic_DNA"/>
</dbReference>
<evidence type="ECO:0000313" key="2">
    <source>
        <dbReference type="Proteomes" id="UP000256388"/>
    </source>
</evidence>
<protein>
    <submittedName>
        <fullName evidence="1">Uncharacterized protein</fullName>
    </submittedName>
</protein>
<evidence type="ECO:0000313" key="1">
    <source>
        <dbReference type="EMBL" id="REG11300.1"/>
    </source>
</evidence>